<keyword evidence="3" id="KW-1185">Reference proteome</keyword>
<gene>
    <name evidence="2" type="ORF">J4Q44_G00092730</name>
</gene>
<proteinExistence type="predicted"/>
<evidence type="ECO:0000256" key="1">
    <source>
        <dbReference type="SAM" id="MobiDB-lite"/>
    </source>
</evidence>
<organism evidence="2 3">
    <name type="scientific">Coregonus suidteri</name>
    <dbReference type="NCBI Taxonomy" id="861788"/>
    <lineage>
        <taxon>Eukaryota</taxon>
        <taxon>Metazoa</taxon>
        <taxon>Chordata</taxon>
        <taxon>Craniata</taxon>
        <taxon>Vertebrata</taxon>
        <taxon>Euteleostomi</taxon>
        <taxon>Actinopterygii</taxon>
        <taxon>Neopterygii</taxon>
        <taxon>Teleostei</taxon>
        <taxon>Protacanthopterygii</taxon>
        <taxon>Salmoniformes</taxon>
        <taxon>Salmonidae</taxon>
        <taxon>Coregoninae</taxon>
        <taxon>Coregonus</taxon>
    </lineage>
</organism>
<dbReference type="AlphaFoldDB" id="A0AAN8R0Z6"/>
<evidence type="ECO:0000313" key="2">
    <source>
        <dbReference type="EMBL" id="KAK6320166.1"/>
    </source>
</evidence>
<accession>A0AAN8R0Z6</accession>
<feature type="compositionally biased region" description="Acidic residues" evidence="1">
    <location>
        <begin position="1"/>
        <end position="10"/>
    </location>
</feature>
<sequence>MAEADDEVESESNGGRIMENLSIVQKNGKRSKVAYSDENDPSYLVGVRFVNEEQLSRVPILKKPFELSKLVERVLGKVKNVRITRGGLV</sequence>
<name>A0AAN8R0Z6_9TELE</name>
<dbReference type="Proteomes" id="UP001356427">
    <property type="component" value="Unassembled WGS sequence"/>
</dbReference>
<reference evidence="2 3" key="1">
    <citation type="submission" date="2021-04" db="EMBL/GenBank/DDBJ databases">
        <authorList>
            <person name="De Guttry C."/>
            <person name="Zahm M."/>
            <person name="Klopp C."/>
            <person name="Cabau C."/>
            <person name="Louis A."/>
            <person name="Berthelot C."/>
            <person name="Parey E."/>
            <person name="Roest Crollius H."/>
            <person name="Montfort J."/>
            <person name="Robinson-Rechavi M."/>
            <person name="Bucao C."/>
            <person name="Bouchez O."/>
            <person name="Gislard M."/>
            <person name="Lluch J."/>
            <person name="Milhes M."/>
            <person name="Lampietro C."/>
            <person name="Lopez Roques C."/>
            <person name="Donnadieu C."/>
            <person name="Braasch I."/>
            <person name="Desvignes T."/>
            <person name="Postlethwait J."/>
            <person name="Bobe J."/>
            <person name="Wedekind C."/>
            <person name="Guiguen Y."/>
        </authorList>
    </citation>
    <scope>NUCLEOTIDE SEQUENCE [LARGE SCALE GENOMIC DNA]</scope>
    <source>
        <strain evidence="2">Cs_M1</strain>
        <tissue evidence="2">Blood</tissue>
    </source>
</reference>
<evidence type="ECO:0000313" key="3">
    <source>
        <dbReference type="Proteomes" id="UP001356427"/>
    </source>
</evidence>
<feature type="region of interest" description="Disordered" evidence="1">
    <location>
        <begin position="1"/>
        <end position="20"/>
    </location>
</feature>
<dbReference type="EMBL" id="JAGTTL010000007">
    <property type="protein sequence ID" value="KAK6320166.1"/>
    <property type="molecule type" value="Genomic_DNA"/>
</dbReference>
<protein>
    <submittedName>
        <fullName evidence="2">Uncharacterized protein</fullName>
    </submittedName>
</protein>
<comment type="caution">
    <text evidence="2">The sequence shown here is derived from an EMBL/GenBank/DDBJ whole genome shotgun (WGS) entry which is preliminary data.</text>
</comment>